<dbReference type="GO" id="GO:0051537">
    <property type="term" value="F:2 iron, 2 sulfur cluster binding"/>
    <property type="evidence" value="ECO:0007669"/>
    <property type="project" value="InterPro"/>
</dbReference>
<evidence type="ECO:0008006" key="4">
    <source>
        <dbReference type="Google" id="ProtNLM"/>
    </source>
</evidence>
<keyword evidence="3" id="KW-1185">Reference proteome</keyword>
<dbReference type="AlphaFoldDB" id="A0AAD9KZD1"/>
<dbReference type="Proteomes" id="UP001209878">
    <property type="component" value="Unassembled WGS sequence"/>
</dbReference>
<dbReference type="PIRSF" id="PIRSF003113">
    <property type="entry name" value="BolA"/>
    <property type="match status" value="1"/>
</dbReference>
<dbReference type="GO" id="GO:0051604">
    <property type="term" value="P:protein maturation"/>
    <property type="evidence" value="ECO:0007669"/>
    <property type="project" value="InterPro"/>
</dbReference>
<protein>
    <recommendedName>
        <fullName evidence="4">BolA-like protein 2</fullName>
    </recommendedName>
</protein>
<comment type="similarity">
    <text evidence="1">Belongs to the BolA/IbaG family.</text>
</comment>
<dbReference type="GO" id="GO:0006879">
    <property type="term" value="P:intracellular iron ion homeostasis"/>
    <property type="evidence" value="ECO:0007669"/>
    <property type="project" value="InterPro"/>
</dbReference>
<evidence type="ECO:0000313" key="2">
    <source>
        <dbReference type="EMBL" id="KAK2179685.1"/>
    </source>
</evidence>
<dbReference type="Pfam" id="PF01722">
    <property type="entry name" value="BolA"/>
    <property type="match status" value="1"/>
</dbReference>
<sequence length="88" mass="10000">MSIVYTSEYLEQKLKSELDAKVVKVEDMSDGCGAKFSCLVVSKKFEGMPLLARHRLVNTVLAKELETIHAFSQKSLTEEQYEKQKDSL</sequence>
<organism evidence="2 3">
    <name type="scientific">Ridgeia piscesae</name>
    <name type="common">Tubeworm</name>
    <dbReference type="NCBI Taxonomy" id="27915"/>
    <lineage>
        <taxon>Eukaryota</taxon>
        <taxon>Metazoa</taxon>
        <taxon>Spiralia</taxon>
        <taxon>Lophotrochozoa</taxon>
        <taxon>Annelida</taxon>
        <taxon>Polychaeta</taxon>
        <taxon>Sedentaria</taxon>
        <taxon>Canalipalpata</taxon>
        <taxon>Sabellida</taxon>
        <taxon>Siboglinidae</taxon>
        <taxon>Ridgeia</taxon>
    </lineage>
</organism>
<dbReference type="SUPFAM" id="SSF82657">
    <property type="entry name" value="BolA-like"/>
    <property type="match status" value="1"/>
</dbReference>
<dbReference type="GO" id="GO:0005634">
    <property type="term" value="C:nucleus"/>
    <property type="evidence" value="ECO:0007669"/>
    <property type="project" value="TreeGrafter"/>
</dbReference>
<dbReference type="Gene3D" id="3.10.20.90">
    <property type="entry name" value="Phosphatidylinositol 3-kinase Catalytic Subunit, Chain A, domain 1"/>
    <property type="match status" value="1"/>
</dbReference>
<name>A0AAD9KZD1_RIDPI</name>
<dbReference type="InterPro" id="IPR036065">
    <property type="entry name" value="BolA-like_sf"/>
</dbReference>
<dbReference type="EMBL" id="JAODUO010000477">
    <property type="protein sequence ID" value="KAK2179685.1"/>
    <property type="molecule type" value="Genomic_DNA"/>
</dbReference>
<accession>A0AAD9KZD1</accession>
<comment type="caution">
    <text evidence="2">The sequence shown here is derived from an EMBL/GenBank/DDBJ whole genome shotgun (WGS) entry which is preliminary data.</text>
</comment>
<reference evidence="2" key="1">
    <citation type="journal article" date="2023" name="Mol. Biol. Evol.">
        <title>Third-Generation Sequencing Reveals the Adaptive Role of the Epigenome in Three Deep-Sea Polychaetes.</title>
        <authorList>
            <person name="Perez M."/>
            <person name="Aroh O."/>
            <person name="Sun Y."/>
            <person name="Lan Y."/>
            <person name="Juniper S.K."/>
            <person name="Young C.R."/>
            <person name="Angers B."/>
            <person name="Qian P.Y."/>
        </authorList>
    </citation>
    <scope>NUCLEOTIDE SEQUENCE</scope>
    <source>
        <strain evidence="2">R07B-5</strain>
    </source>
</reference>
<evidence type="ECO:0000256" key="1">
    <source>
        <dbReference type="RuleBase" id="RU003860"/>
    </source>
</evidence>
<proteinExistence type="inferred from homology"/>
<gene>
    <name evidence="2" type="ORF">NP493_477g01057</name>
</gene>
<dbReference type="GO" id="GO:0005829">
    <property type="term" value="C:cytosol"/>
    <property type="evidence" value="ECO:0007669"/>
    <property type="project" value="TreeGrafter"/>
</dbReference>
<dbReference type="InterPro" id="IPR002634">
    <property type="entry name" value="BolA"/>
</dbReference>
<dbReference type="PANTHER" id="PTHR12735">
    <property type="entry name" value="BOLA-LIKE PROTEIN-RELATED"/>
    <property type="match status" value="1"/>
</dbReference>
<dbReference type="PANTHER" id="PTHR12735:SF27">
    <property type="entry name" value="BOLA-LIKE PROTEIN 2"/>
    <property type="match status" value="1"/>
</dbReference>
<dbReference type="InterPro" id="IPR045115">
    <property type="entry name" value="BOL2"/>
</dbReference>
<evidence type="ECO:0000313" key="3">
    <source>
        <dbReference type="Proteomes" id="UP001209878"/>
    </source>
</evidence>